<keyword evidence="1" id="KW-0378">Hydrolase</keyword>
<comment type="caution">
    <text evidence="3">The sequence shown here is derived from an EMBL/GenBank/DDBJ whole genome shotgun (WGS) entry which is preliminary data.</text>
</comment>
<dbReference type="InterPro" id="IPR026875">
    <property type="entry name" value="PHydrolase_assoc_dom"/>
</dbReference>
<feature type="domain" description="HD/PDEase" evidence="2">
    <location>
        <begin position="58"/>
        <end position="270"/>
    </location>
</feature>
<proteinExistence type="predicted"/>
<dbReference type="Proteomes" id="UP001595528">
    <property type="component" value="Unassembled WGS sequence"/>
</dbReference>
<dbReference type="Gene3D" id="1.10.3550.10">
    <property type="entry name" value="eoxyguanosinetriphosphate triphosphohydrolase domain-like"/>
    <property type="match status" value="1"/>
</dbReference>
<dbReference type="PANTHER" id="PTHR11373:SF32">
    <property type="entry name" value="DEOXYGUANOSINETRIPHOSPHATE TRIPHOSPHOHYDROLASE"/>
    <property type="match status" value="1"/>
</dbReference>
<dbReference type="RefSeq" id="WP_379902117.1">
    <property type="nucleotide sequence ID" value="NZ_JBHRTR010000028.1"/>
</dbReference>
<dbReference type="InterPro" id="IPR027432">
    <property type="entry name" value="dGTP_triphosphohydrolase_C"/>
</dbReference>
<evidence type="ECO:0000313" key="3">
    <source>
        <dbReference type="EMBL" id="MFC3228724.1"/>
    </source>
</evidence>
<dbReference type="EMBL" id="JBHRTR010000028">
    <property type="protein sequence ID" value="MFC3228724.1"/>
    <property type="molecule type" value="Genomic_DNA"/>
</dbReference>
<dbReference type="SUPFAM" id="SSF109604">
    <property type="entry name" value="HD-domain/PDEase-like"/>
    <property type="match status" value="1"/>
</dbReference>
<dbReference type="NCBIfam" id="NF002205">
    <property type="entry name" value="PRK01096.1"/>
    <property type="match status" value="1"/>
</dbReference>
<dbReference type="Pfam" id="PF01966">
    <property type="entry name" value="HD"/>
    <property type="match status" value="1"/>
</dbReference>
<organism evidence="3 4">
    <name type="scientific">Marinibaculum pumilum</name>
    <dbReference type="NCBI Taxonomy" id="1766165"/>
    <lineage>
        <taxon>Bacteria</taxon>
        <taxon>Pseudomonadati</taxon>
        <taxon>Pseudomonadota</taxon>
        <taxon>Alphaproteobacteria</taxon>
        <taxon>Rhodospirillales</taxon>
        <taxon>Rhodospirillaceae</taxon>
        <taxon>Marinibaculum</taxon>
    </lineage>
</organism>
<name>A0ABV7L2E3_9PROT</name>
<sequence>MDWAQLLSPRRFTHPAATEPVTAARNPFQKDWDRVVFSSAFRRLQDKTQVHSLPETDYVRTRLTHSMEVSSVGRSLGAAVGETVLQRQPDIRHQGGPLDAVTAAEFGHIVSAACLAHDIGNPPFGHFGEATMQHWFGRGAGADLLSPLPAAQARDFEAFEGNAQGFRVLTRLQGWKGAGGLRLTCATLAAFMKYPRPALLEPANAADPGDCALKKHGFFAADRDSFAEVAAEVGLPPRPGGGWGRHPLAYLLEAADDICYRVVDLEDGYKLGRIPFETAEELLQPLVGGFPPRYREIDEPSQRLAYLRAKAIGQLIDDATSVFLDNEAEILAGRFRDDLVSLTPSAPVLRQIEQLTRERIFQTRERYEVEIGGAEILEALLAAATDAMVQTERGERLSPRSEALMHLLPDGAAQGAVDRYEGLLRVTDYVSGMTDSYALATFRRLKGLIRL</sequence>
<evidence type="ECO:0000313" key="4">
    <source>
        <dbReference type="Proteomes" id="UP001595528"/>
    </source>
</evidence>
<dbReference type="Gene3D" id="1.10.3210.10">
    <property type="entry name" value="Hypothetical protein af1432"/>
    <property type="match status" value="1"/>
</dbReference>
<dbReference type="InterPro" id="IPR023293">
    <property type="entry name" value="dGTP_triP_hydro_central_sf"/>
</dbReference>
<dbReference type="SMART" id="SM00471">
    <property type="entry name" value="HDc"/>
    <property type="match status" value="1"/>
</dbReference>
<accession>A0ABV7L2E3</accession>
<dbReference type="PANTHER" id="PTHR11373">
    <property type="entry name" value="DEOXYNUCLEOSIDE TRIPHOSPHATE TRIPHOSPHOHYDROLASE"/>
    <property type="match status" value="1"/>
</dbReference>
<dbReference type="InterPro" id="IPR003607">
    <property type="entry name" value="HD/PDEase_dom"/>
</dbReference>
<dbReference type="NCBIfam" id="TIGR01353">
    <property type="entry name" value="dGTP_triPase"/>
    <property type="match status" value="1"/>
</dbReference>
<gene>
    <name evidence="3" type="ORF">ACFOGJ_15880</name>
</gene>
<dbReference type="InterPro" id="IPR050135">
    <property type="entry name" value="dGTPase-like"/>
</dbReference>
<reference evidence="4" key="1">
    <citation type="journal article" date="2019" name="Int. J. Syst. Evol. Microbiol.">
        <title>The Global Catalogue of Microorganisms (GCM) 10K type strain sequencing project: providing services to taxonomists for standard genome sequencing and annotation.</title>
        <authorList>
            <consortium name="The Broad Institute Genomics Platform"/>
            <consortium name="The Broad Institute Genome Sequencing Center for Infectious Disease"/>
            <person name="Wu L."/>
            <person name="Ma J."/>
        </authorList>
    </citation>
    <scope>NUCLEOTIDE SEQUENCE [LARGE SCALE GENOMIC DNA]</scope>
    <source>
        <strain evidence="4">KCTC 42964</strain>
    </source>
</reference>
<dbReference type="InterPro" id="IPR006674">
    <property type="entry name" value="HD_domain"/>
</dbReference>
<evidence type="ECO:0000259" key="2">
    <source>
        <dbReference type="SMART" id="SM00471"/>
    </source>
</evidence>
<evidence type="ECO:0000256" key="1">
    <source>
        <dbReference type="ARBA" id="ARBA00022801"/>
    </source>
</evidence>
<keyword evidence="4" id="KW-1185">Reference proteome</keyword>
<dbReference type="InterPro" id="IPR006261">
    <property type="entry name" value="dGTPase"/>
</dbReference>
<protein>
    <submittedName>
        <fullName evidence="3">Deoxyguanosinetriphosphate triphosphohydrolase</fullName>
    </submittedName>
</protein>
<dbReference type="Pfam" id="PF13286">
    <property type="entry name" value="HD_assoc"/>
    <property type="match status" value="1"/>
</dbReference>
<dbReference type="Gene3D" id="1.10.3410.10">
    <property type="entry name" value="putative deoxyguanosinetriphosphate triphosphohydrolase like domain"/>
    <property type="match status" value="1"/>
</dbReference>